<dbReference type="PANTHER" id="PTHR43768:SF3">
    <property type="entry name" value="TREHALOSE 6-PHOSPHATE PHOSPHATASE"/>
    <property type="match status" value="1"/>
</dbReference>
<evidence type="ECO:0000313" key="7">
    <source>
        <dbReference type="EMBL" id="MFC4553763.1"/>
    </source>
</evidence>
<organism evidence="7 8">
    <name type="scientific">Georgenia faecalis</name>
    <dbReference type="NCBI Taxonomy" id="2483799"/>
    <lineage>
        <taxon>Bacteria</taxon>
        <taxon>Bacillati</taxon>
        <taxon>Actinomycetota</taxon>
        <taxon>Actinomycetes</taxon>
        <taxon>Micrococcales</taxon>
        <taxon>Bogoriellaceae</taxon>
        <taxon>Georgenia</taxon>
    </lineage>
</organism>
<comment type="cofactor">
    <cofactor evidence="6">
        <name>Mg(2+)</name>
        <dbReference type="ChEBI" id="CHEBI:18420"/>
    </cofactor>
</comment>
<evidence type="ECO:0000256" key="6">
    <source>
        <dbReference type="RuleBase" id="RU361117"/>
    </source>
</evidence>
<name>A0ABV9D6C5_9MICO</name>
<evidence type="ECO:0000313" key="8">
    <source>
        <dbReference type="Proteomes" id="UP001595955"/>
    </source>
</evidence>
<protein>
    <recommendedName>
        <fullName evidence="6">Trehalose 6-phosphate phosphatase</fullName>
        <ecNumber evidence="6">3.1.3.12</ecNumber>
    </recommendedName>
</protein>
<dbReference type="InterPro" id="IPR003337">
    <property type="entry name" value="Trehalose_PPase"/>
</dbReference>
<dbReference type="Gene3D" id="3.30.70.1020">
    <property type="entry name" value="Trehalose-6-phosphate phosphatase related protein, domain 2"/>
    <property type="match status" value="1"/>
</dbReference>
<dbReference type="NCBIfam" id="TIGR01484">
    <property type="entry name" value="HAD-SF-IIB"/>
    <property type="match status" value="1"/>
</dbReference>
<sequence length="295" mass="30740">MTDDPTVTGDAGVPGPGIDVPIFVAHLGEWLDAALRDLAARPRILVALDFDGVLAPLVRDPATSRIVPASVAALAELSELPGVTLALVSGREASGLVSLAEVPEHTHVVGSHGVQRGRVVRSPDGGLALDAEPVALTTEQADLRARVLRDAEELVAQTPEAWVEGKPAAVVVHTRRCTPADGERLRRAVLEGPGALAGLRVQEGKEVIEMAVLHHTKGDAVTDLRAVTGADAVLYAGDDRTDEDAFAVLEPQDVGIKVGDGPTAASHRVADPDELSAVLLRLVELRSPVPADEVG</sequence>
<dbReference type="InterPro" id="IPR036412">
    <property type="entry name" value="HAD-like_sf"/>
</dbReference>
<comment type="similarity">
    <text evidence="3 6">Belongs to the trehalose phosphatase family.</text>
</comment>
<keyword evidence="4 6" id="KW-0378">Hydrolase</keyword>
<comment type="caution">
    <text evidence="7">The sequence shown here is derived from an EMBL/GenBank/DDBJ whole genome shotgun (WGS) entry which is preliminary data.</text>
</comment>
<dbReference type="Proteomes" id="UP001595955">
    <property type="component" value="Unassembled WGS sequence"/>
</dbReference>
<dbReference type="InterPro" id="IPR044651">
    <property type="entry name" value="OTSB-like"/>
</dbReference>
<comment type="pathway">
    <text evidence="2 6">Glycan biosynthesis; trehalose biosynthesis.</text>
</comment>
<proteinExistence type="inferred from homology"/>
<evidence type="ECO:0000256" key="5">
    <source>
        <dbReference type="ARBA" id="ARBA00024179"/>
    </source>
</evidence>
<keyword evidence="8" id="KW-1185">Reference proteome</keyword>
<dbReference type="RefSeq" id="WP_122823000.1">
    <property type="nucleotide sequence ID" value="NZ_CP033325.1"/>
</dbReference>
<dbReference type="PANTHER" id="PTHR43768">
    <property type="entry name" value="TREHALOSE 6-PHOSPHATE PHOSPHATASE"/>
    <property type="match status" value="1"/>
</dbReference>
<dbReference type="SUPFAM" id="SSF56784">
    <property type="entry name" value="HAD-like"/>
    <property type="match status" value="1"/>
</dbReference>
<reference evidence="8" key="1">
    <citation type="journal article" date="2019" name="Int. J. Syst. Evol. Microbiol.">
        <title>The Global Catalogue of Microorganisms (GCM) 10K type strain sequencing project: providing services to taxonomists for standard genome sequencing and annotation.</title>
        <authorList>
            <consortium name="The Broad Institute Genomics Platform"/>
            <consortium name="The Broad Institute Genome Sequencing Center for Infectious Disease"/>
            <person name="Wu L."/>
            <person name="Ma J."/>
        </authorList>
    </citation>
    <scope>NUCLEOTIDE SEQUENCE [LARGE SCALE GENOMIC DNA]</scope>
    <source>
        <strain evidence="8">JCM 3369</strain>
    </source>
</reference>
<dbReference type="InterPro" id="IPR023214">
    <property type="entry name" value="HAD_sf"/>
</dbReference>
<dbReference type="EC" id="3.1.3.12" evidence="6"/>
<evidence type="ECO:0000256" key="4">
    <source>
        <dbReference type="ARBA" id="ARBA00022801"/>
    </source>
</evidence>
<dbReference type="EMBL" id="JBHSGF010000001">
    <property type="protein sequence ID" value="MFC4553763.1"/>
    <property type="molecule type" value="Genomic_DNA"/>
</dbReference>
<comment type="catalytic activity">
    <reaction evidence="1 6">
        <text>alpha,alpha-trehalose 6-phosphate + H2O = alpha,alpha-trehalose + phosphate</text>
        <dbReference type="Rhea" id="RHEA:23420"/>
        <dbReference type="ChEBI" id="CHEBI:15377"/>
        <dbReference type="ChEBI" id="CHEBI:16551"/>
        <dbReference type="ChEBI" id="CHEBI:43474"/>
        <dbReference type="ChEBI" id="CHEBI:58429"/>
        <dbReference type="EC" id="3.1.3.12"/>
    </reaction>
</comment>
<keyword evidence="6" id="KW-0479">Metal-binding</keyword>
<evidence type="ECO:0000256" key="3">
    <source>
        <dbReference type="ARBA" id="ARBA00008770"/>
    </source>
</evidence>
<comment type="function">
    <text evidence="5 6">Removes the phosphate from trehalose 6-phosphate to produce free trehalose.</text>
</comment>
<dbReference type="Gene3D" id="3.40.50.1000">
    <property type="entry name" value="HAD superfamily/HAD-like"/>
    <property type="match status" value="1"/>
</dbReference>
<dbReference type="NCBIfam" id="TIGR00685">
    <property type="entry name" value="T6PP"/>
    <property type="match status" value="1"/>
</dbReference>
<dbReference type="GO" id="GO:0004805">
    <property type="term" value="F:trehalose-phosphatase activity"/>
    <property type="evidence" value="ECO:0007669"/>
    <property type="project" value="UniProtKB-EC"/>
</dbReference>
<dbReference type="InterPro" id="IPR006379">
    <property type="entry name" value="HAD-SF_hydro_IIB"/>
</dbReference>
<accession>A0ABV9D6C5</accession>
<dbReference type="Pfam" id="PF02358">
    <property type="entry name" value="Trehalose_PPase"/>
    <property type="match status" value="1"/>
</dbReference>
<evidence type="ECO:0000256" key="2">
    <source>
        <dbReference type="ARBA" id="ARBA00005199"/>
    </source>
</evidence>
<keyword evidence="6" id="KW-0460">Magnesium</keyword>
<gene>
    <name evidence="7" type="primary">otsB</name>
    <name evidence="7" type="ORF">ACFO3F_00750</name>
</gene>
<evidence type="ECO:0000256" key="1">
    <source>
        <dbReference type="ARBA" id="ARBA00000500"/>
    </source>
</evidence>